<dbReference type="SUPFAM" id="SSF54001">
    <property type="entry name" value="Cysteine proteinases"/>
    <property type="match status" value="1"/>
</dbReference>
<dbReference type="SMART" id="SM00460">
    <property type="entry name" value="TGc"/>
    <property type="match status" value="1"/>
</dbReference>
<accession>A0A4R1XPC2</accession>
<dbReference type="Pfam" id="PF01841">
    <property type="entry name" value="Transglut_core"/>
    <property type="match status" value="1"/>
</dbReference>
<dbReference type="OrthoDB" id="5438043at2"/>
<dbReference type="PANTHER" id="PTHR33490">
    <property type="entry name" value="BLR5614 PROTEIN-RELATED"/>
    <property type="match status" value="1"/>
</dbReference>
<dbReference type="Proteomes" id="UP000294963">
    <property type="component" value="Unassembled WGS sequence"/>
</dbReference>
<dbReference type="InterPro" id="IPR002931">
    <property type="entry name" value="Transglutaminase-like"/>
</dbReference>
<reference evidence="2 3" key="1">
    <citation type="submission" date="2019-03" db="EMBL/GenBank/DDBJ databases">
        <title>Genomic analyses of the natural microbiome of Caenorhabditis elegans.</title>
        <authorList>
            <person name="Samuel B."/>
        </authorList>
    </citation>
    <scope>NUCLEOTIDE SEQUENCE [LARGE SCALE GENOMIC DNA]</scope>
    <source>
        <strain evidence="2 3">JUb89</strain>
    </source>
</reference>
<dbReference type="InterPro" id="IPR013589">
    <property type="entry name" value="Bac_transglu_N"/>
</dbReference>
<dbReference type="PANTHER" id="PTHR33490:SF6">
    <property type="entry name" value="SLL1049 PROTEIN"/>
    <property type="match status" value="1"/>
</dbReference>
<dbReference type="Gene3D" id="3.10.620.30">
    <property type="match status" value="1"/>
</dbReference>
<evidence type="ECO:0000313" key="2">
    <source>
        <dbReference type="EMBL" id="TCM63755.1"/>
    </source>
</evidence>
<dbReference type="EMBL" id="SLVJ01000020">
    <property type="protein sequence ID" value="TCM63755.1"/>
    <property type="molecule type" value="Genomic_DNA"/>
</dbReference>
<dbReference type="AlphaFoldDB" id="A0A4R1XPC2"/>
<keyword evidence="3" id="KW-1185">Reference proteome</keyword>
<evidence type="ECO:0000313" key="3">
    <source>
        <dbReference type="Proteomes" id="UP000294963"/>
    </source>
</evidence>
<dbReference type="InterPro" id="IPR038765">
    <property type="entry name" value="Papain-like_cys_pep_sf"/>
</dbReference>
<proteinExistence type="predicted"/>
<dbReference type="GO" id="GO:0006508">
    <property type="term" value="P:proteolysis"/>
    <property type="evidence" value="ECO:0007669"/>
    <property type="project" value="UniProtKB-KW"/>
</dbReference>
<sequence>MKLMINHQTHYQYTQPAVQSIQSIKMTPQSNAHQRVLHWDISVPGRQHQGLDMFKNIWITSSQQHAYQQLTIMAQGVVELDPDTRQGIALQRSPLLFLQVTDATGCSAEMLDFARQYVDRPCLNQLEALSAALLLRMPYTPESTSVTHTAMASFQARQGVCQDHSHVFIAMCRALGIPARYVSGYLYVANTPHLASHAWAEAYVDGAWACFDISNQCMQLHSHIYVAIGRDYWDVAPVRGMRAQGGEESMYSIVQVLAC</sequence>
<evidence type="ECO:0000259" key="1">
    <source>
        <dbReference type="SMART" id="SM00460"/>
    </source>
</evidence>
<organism evidence="2 3">
    <name type="scientific">Acinetobacter calcoaceticus</name>
    <dbReference type="NCBI Taxonomy" id="471"/>
    <lineage>
        <taxon>Bacteria</taxon>
        <taxon>Pseudomonadati</taxon>
        <taxon>Pseudomonadota</taxon>
        <taxon>Gammaproteobacteria</taxon>
        <taxon>Moraxellales</taxon>
        <taxon>Moraxellaceae</taxon>
        <taxon>Acinetobacter</taxon>
        <taxon>Acinetobacter calcoaceticus/baumannii complex</taxon>
    </lineage>
</organism>
<dbReference type="GO" id="GO:0008233">
    <property type="term" value="F:peptidase activity"/>
    <property type="evidence" value="ECO:0007669"/>
    <property type="project" value="UniProtKB-KW"/>
</dbReference>
<protein>
    <submittedName>
        <fullName evidence="2">Transglutaminase-like putative cysteine protease</fullName>
    </submittedName>
</protein>
<keyword evidence="2" id="KW-0378">Hydrolase</keyword>
<comment type="caution">
    <text evidence="2">The sequence shown here is derived from an EMBL/GenBank/DDBJ whole genome shotgun (WGS) entry which is preliminary data.</text>
</comment>
<dbReference type="Pfam" id="PF08379">
    <property type="entry name" value="Bact_transglu_N"/>
    <property type="match status" value="1"/>
</dbReference>
<keyword evidence="2" id="KW-0645">Protease</keyword>
<feature type="domain" description="Transglutaminase-like" evidence="1">
    <location>
        <begin position="153"/>
        <end position="215"/>
    </location>
</feature>
<gene>
    <name evidence="2" type="ORF">EC844_12059</name>
</gene>
<name>A0A4R1XPC2_ACICA</name>